<dbReference type="EMBL" id="QWKH01000052">
    <property type="protein sequence ID" value="NBI34876.1"/>
    <property type="molecule type" value="Genomic_DNA"/>
</dbReference>
<comment type="caution">
    <text evidence="1">The sequence shown here is derived from an EMBL/GenBank/DDBJ whole genome shotgun (WGS) entry which is preliminary data.</text>
</comment>
<gene>
    <name evidence="1" type="ORF">D1639_07500</name>
</gene>
<reference evidence="1" key="1">
    <citation type="submission" date="2018-08" db="EMBL/GenBank/DDBJ databases">
        <title>Murine metabolic-syndrome-specific gut microbial biobank.</title>
        <authorList>
            <person name="Liu C."/>
        </authorList>
    </citation>
    <scope>NUCLEOTIDE SEQUENCE [LARGE SCALE GENOMIC DNA]</scope>
    <source>
        <strain evidence="1">Z82</strain>
    </source>
</reference>
<dbReference type="AlphaFoldDB" id="A0A7C9JE40"/>
<sequence length="111" mass="11892">MAAGKCIVGDDGWRTVFLPESLVSRGLPEACATAVVDMPPAGSYPQASLAVPRKFLRRAAPGVCTLRVPSDWDFRLTSGRRGETWVATLTLDQWLDEMSAVLYAPPGAAEA</sequence>
<evidence type="ECO:0000313" key="1">
    <source>
        <dbReference type="EMBL" id="NBI34876.1"/>
    </source>
</evidence>
<name>A0A7C9JE40_9BACT</name>
<accession>A0A7C9JE40</accession>
<protein>
    <submittedName>
        <fullName evidence="1">Uncharacterized protein</fullName>
    </submittedName>
</protein>
<proteinExistence type="predicted"/>
<organism evidence="1">
    <name type="scientific">Muribaculaceae bacterium Z82</name>
    <dbReference type="NCBI Taxonomy" id="2304548"/>
    <lineage>
        <taxon>Bacteria</taxon>
        <taxon>Pseudomonadati</taxon>
        <taxon>Bacteroidota</taxon>
        <taxon>Bacteroidia</taxon>
        <taxon>Bacteroidales</taxon>
        <taxon>Muribaculaceae</taxon>
    </lineage>
</organism>